<keyword evidence="10" id="KW-1002">Plastid outer membrane</keyword>
<evidence type="ECO:0000256" key="5">
    <source>
        <dbReference type="ARBA" id="ARBA00022640"/>
    </source>
</evidence>
<dbReference type="Gene3D" id="3.40.50.300">
    <property type="entry name" value="P-loop containing nucleotide triphosphate hydrolases"/>
    <property type="match status" value="1"/>
</dbReference>
<name>D3AWP4_HETP5</name>
<keyword evidence="17" id="KW-0175">Coiled coil</keyword>
<evidence type="ECO:0000256" key="3">
    <source>
        <dbReference type="ARBA" id="ARBA00022448"/>
    </source>
</evidence>
<keyword evidence="5" id="KW-0934">Plastid</keyword>
<keyword evidence="6" id="KW-0812">Transmembrane</keyword>
<dbReference type="PANTHER" id="PTHR10903:SF135">
    <property type="entry name" value="TRANSLOCASE OF CHLOROPLAST 120, CHLOROPLASTIC-RELATED"/>
    <property type="match status" value="1"/>
</dbReference>
<comment type="cofactor">
    <cofactor evidence="1">
        <name>Mg(2+)</name>
        <dbReference type="ChEBI" id="CHEBI:18420"/>
    </cofactor>
</comment>
<evidence type="ECO:0000256" key="14">
    <source>
        <dbReference type="ARBA" id="ARBA00023134"/>
    </source>
</evidence>
<keyword evidence="12" id="KW-0653">Protein transport</keyword>
<evidence type="ECO:0000256" key="4">
    <source>
        <dbReference type="ARBA" id="ARBA00022528"/>
    </source>
</evidence>
<evidence type="ECO:0000313" key="19">
    <source>
        <dbReference type="EMBL" id="EFA86717.1"/>
    </source>
</evidence>
<evidence type="ECO:0000256" key="15">
    <source>
        <dbReference type="ARBA" id="ARBA00023136"/>
    </source>
</evidence>
<dbReference type="InterPro" id="IPR006703">
    <property type="entry name" value="G_AIG1"/>
</dbReference>
<evidence type="ECO:0000256" key="17">
    <source>
        <dbReference type="SAM" id="Coils"/>
    </source>
</evidence>
<dbReference type="Pfam" id="PF04548">
    <property type="entry name" value="AIG1"/>
    <property type="match status" value="1"/>
</dbReference>
<keyword evidence="15" id="KW-0472">Membrane</keyword>
<dbReference type="PANTHER" id="PTHR10903">
    <property type="entry name" value="GTPASE, IMAP FAMILY MEMBER-RELATED"/>
    <property type="match status" value="1"/>
</dbReference>
<keyword evidence="7" id="KW-0479">Metal-binding</keyword>
<dbReference type="InParanoid" id="D3AWP4"/>
<evidence type="ECO:0000256" key="13">
    <source>
        <dbReference type="ARBA" id="ARBA00022989"/>
    </source>
</evidence>
<reference evidence="19 20" key="1">
    <citation type="journal article" date="2011" name="Genome Res.">
        <title>Phylogeny-wide analysis of social amoeba genomes highlights ancient origins for complex intercellular communication.</title>
        <authorList>
            <person name="Heidel A.J."/>
            <person name="Lawal H.M."/>
            <person name="Felder M."/>
            <person name="Schilde C."/>
            <person name="Helps N.R."/>
            <person name="Tunggal B."/>
            <person name="Rivero F."/>
            <person name="John U."/>
            <person name="Schleicher M."/>
            <person name="Eichinger L."/>
            <person name="Platzer M."/>
            <person name="Noegel A.A."/>
            <person name="Schaap P."/>
            <person name="Gloeckner G."/>
        </authorList>
    </citation>
    <scope>NUCLEOTIDE SEQUENCE [LARGE SCALE GENOMIC DNA]</scope>
    <source>
        <strain evidence="20">ATCC 26659 / Pp 5 / PN500</strain>
    </source>
</reference>
<dbReference type="GO" id="GO:0016020">
    <property type="term" value="C:membrane"/>
    <property type="evidence" value="ECO:0007669"/>
    <property type="project" value="UniProtKB-SubCell"/>
</dbReference>
<sequence>MSKNINIILFGQTGSGKSTLGNVILNKMIFKENPYGTSETKVHQIGTCVESDMTIKVIDTIGLDDTNLSIKEVLRFLANAALELMGGINIVIFIVKDRMTIPIMDQFKIIYSFLFKKEILAYTTIVRTRFESFQDSHERSNDIRAIKSIDTDGLTKYYSILHVDNASVRIDPAQIGRRIMSRGDSYMMEEERLEKERLAAFELGKGREQEILEQEERNRIERKRLEAARLEQERMARELKLKQDQLAILNKDVTINCKNCNRTMIRGQGSNLNINCGISNTHLSCCCGHIRVFSDQDRNLVRSWISIS</sequence>
<evidence type="ECO:0000256" key="16">
    <source>
        <dbReference type="ARBA" id="ARBA00024013"/>
    </source>
</evidence>
<evidence type="ECO:0000313" key="20">
    <source>
        <dbReference type="Proteomes" id="UP000001396"/>
    </source>
</evidence>
<gene>
    <name evidence="19" type="ORF">PPL_00522</name>
</gene>
<keyword evidence="11" id="KW-0460">Magnesium</keyword>
<feature type="coiled-coil region" evidence="17">
    <location>
        <begin position="211"/>
        <end position="252"/>
    </location>
</feature>
<organism evidence="19 20">
    <name type="scientific">Heterostelium pallidum (strain ATCC 26659 / Pp 5 / PN500)</name>
    <name type="common">Cellular slime mold</name>
    <name type="synonym">Polysphondylium pallidum</name>
    <dbReference type="NCBI Taxonomy" id="670386"/>
    <lineage>
        <taxon>Eukaryota</taxon>
        <taxon>Amoebozoa</taxon>
        <taxon>Evosea</taxon>
        <taxon>Eumycetozoa</taxon>
        <taxon>Dictyostelia</taxon>
        <taxon>Acytosteliales</taxon>
        <taxon>Acytosteliaceae</taxon>
        <taxon>Heterostelium</taxon>
    </lineage>
</organism>
<accession>D3AWP4</accession>
<keyword evidence="3" id="KW-0813">Transport</keyword>
<evidence type="ECO:0000256" key="10">
    <source>
        <dbReference type="ARBA" id="ARBA00022805"/>
    </source>
</evidence>
<dbReference type="InterPro" id="IPR027417">
    <property type="entry name" value="P-loop_NTPase"/>
</dbReference>
<dbReference type="InterPro" id="IPR025662">
    <property type="entry name" value="Sigma_54_int_dom_ATP-bd_1"/>
</dbReference>
<dbReference type="Proteomes" id="UP000001396">
    <property type="component" value="Unassembled WGS sequence"/>
</dbReference>
<keyword evidence="4" id="KW-0150">Chloroplast</keyword>
<evidence type="ECO:0000256" key="9">
    <source>
        <dbReference type="ARBA" id="ARBA00022801"/>
    </source>
</evidence>
<evidence type="ECO:0000256" key="7">
    <source>
        <dbReference type="ARBA" id="ARBA00022723"/>
    </source>
</evidence>
<dbReference type="GeneID" id="31356055"/>
<evidence type="ECO:0000256" key="6">
    <source>
        <dbReference type="ARBA" id="ARBA00022692"/>
    </source>
</evidence>
<dbReference type="RefSeq" id="XP_020438821.1">
    <property type="nucleotide sequence ID" value="XM_020571547.1"/>
</dbReference>
<keyword evidence="20" id="KW-1185">Reference proteome</keyword>
<dbReference type="SUPFAM" id="SSF52540">
    <property type="entry name" value="P-loop containing nucleoside triphosphate hydrolases"/>
    <property type="match status" value="1"/>
</dbReference>
<protein>
    <recommendedName>
        <fullName evidence="18">AIG1-type G domain-containing protein</fullName>
    </recommendedName>
</protein>
<dbReference type="GO" id="GO:0015031">
    <property type="term" value="P:protein transport"/>
    <property type="evidence" value="ECO:0007669"/>
    <property type="project" value="UniProtKB-KW"/>
</dbReference>
<feature type="domain" description="AIG1-type G" evidence="18">
    <location>
        <begin position="6"/>
        <end position="136"/>
    </location>
</feature>
<dbReference type="EMBL" id="ADBJ01000002">
    <property type="protein sequence ID" value="EFA86717.1"/>
    <property type="molecule type" value="Genomic_DNA"/>
</dbReference>
<evidence type="ECO:0000256" key="11">
    <source>
        <dbReference type="ARBA" id="ARBA00022842"/>
    </source>
</evidence>
<dbReference type="GO" id="GO:0005525">
    <property type="term" value="F:GTP binding"/>
    <property type="evidence" value="ECO:0007669"/>
    <property type="project" value="UniProtKB-KW"/>
</dbReference>
<dbReference type="AlphaFoldDB" id="D3AWP4"/>
<dbReference type="PROSITE" id="PS00675">
    <property type="entry name" value="SIGMA54_INTERACT_1"/>
    <property type="match status" value="1"/>
</dbReference>
<dbReference type="GO" id="GO:0016787">
    <property type="term" value="F:hydrolase activity"/>
    <property type="evidence" value="ECO:0007669"/>
    <property type="project" value="UniProtKB-KW"/>
</dbReference>
<keyword evidence="13" id="KW-1133">Transmembrane helix</keyword>
<comment type="caution">
    <text evidence="19">The sequence shown here is derived from an EMBL/GenBank/DDBJ whole genome shotgun (WGS) entry which is preliminary data.</text>
</comment>
<evidence type="ECO:0000256" key="12">
    <source>
        <dbReference type="ARBA" id="ARBA00022927"/>
    </source>
</evidence>
<comment type="subcellular location">
    <subcellularLocation>
        <location evidence="2">Membrane</location>
        <topology evidence="2">Single-pass membrane protein</topology>
    </subcellularLocation>
    <subcellularLocation>
        <location evidence="16">Plastid</location>
        <location evidence="16">Chloroplast outer membrane</location>
    </subcellularLocation>
</comment>
<dbReference type="InterPro" id="IPR045058">
    <property type="entry name" value="GIMA/IAN/Toc"/>
</dbReference>
<evidence type="ECO:0000256" key="1">
    <source>
        <dbReference type="ARBA" id="ARBA00001946"/>
    </source>
</evidence>
<evidence type="ECO:0000256" key="2">
    <source>
        <dbReference type="ARBA" id="ARBA00004167"/>
    </source>
</evidence>
<keyword evidence="14" id="KW-0342">GTP-binding</keyword>
<evidence type="ECO:0000256" key="8">
    <source>
        <dbReference type="ARBA" id="ARBA00022741"/>
    </source>
</evidence>
<evidence type="ECO:0000259" key="18">
    <source>
        <dbReference type="Pfam" id="PF04548"/>
    </source>
</evidence>
<keyword evidence="9" id="KW-0378">Hydrolase</keyword>
<proteinExistence type="predicted"/>
<keyword evidence="8" id="KW-0547">Nucleotide-binding</keyword>
<dbReference type="GO" id="GO:0046872">
    <property type="term" value="F:metal ion binding"/>
    <property type="evidence" value="ECO:0007669"/>
    <property type="project" value="UniProtKB-KW"/>
</dbReference>